<name>J5T428_TRIAS</name>
<gene>
    <name evidence="2" type="ORF">A1Q1_01872</name>
</gene>
<dbReference type="AlphaFoldDB" id="J5T428"/>
<comment type="caution">
    <text evidence="2">The sequence shown here is derived from an EMBL/GenBank/DDBJ whole genome shotgun (WGS) entry which is preliminary data.</text>
</comment>
<accession>J5T428</accession>
<dbReference type="HOGENOM" id="CLU_1125211_0_0_1"/>
<organism evidence="2 3">
    <name type="scientific">Trichosporon asahii var. asahii (strain ATCC 90039 / CBS 2479 / JCM 2466 / KCTC 7840 / NBRC 103889/ NCYC 2677 / UAMH 7654)</name>
    <name type="common">Yeast</name>
    <dbReference type="NCBI Taxonomy" id="1186058"/>
    <lineage>
        <taxon>Eukaryota</taxon>
        <taxon>Fungi</taxon>
        <taxon>Dikarya</taxon>
        <taxon>Basidiomycota</taxon>
        <taxon>Agaricomycotina</taxon>
        <taxon>Tremellomycetes</taxon>
        <taxon>Trichosporonales</taxon>
        <taxon>Trichosporonaceae</taxon>
        <taxon>Trichosporon</taxon>
    </lineage>
</organism>
<feature type="compositionally biased region" description="Polar residues" evidence="1">
    <location>
        <begin position="1"/>
        <end position="10"/>
    </location>
</feature>
<sequence length="247" mass="27374">MTHSVLTDSSPGPYPSLTRPDTPGITFMQYRGWQFQDAPENMDFALHAGTLGGDRYQRAAEFTDAHYEQRDTSLNNAIWGCLPRSMAEINEIEATVEDNLRRLDPGEDDDTLQVDSLQDRVMQFEATRTKACVGVLLRLLLDADADFLPPGTDPKRLFMQKAQASMFEPLSAALKRTKQFAADVENQCIFPAEASASTIVKCYEKPHCHAVALYAPALLELYPWANSATLFSSDAAFEGIASLTTEL</sequence>
<dbReference type="KEGG" id="tasa:A1Q1_01872"/>
<dbReference type="VEuPathDB" id="FungiDB:A1Q1_01872"/>
<feature type="region of interest" description="Disordered" evidence="1">
    <location>
        <begin position="1"/>
        <end position="21"/>
    </location>
</feature>
<dbReference type="Proteomes" id="UP000002748">
    <property type="component" value="Unassembled WGS sequence"/>
</dbReference>
<dbReference type="GeneID" id="25985386"/>
<dbReference type="RefSeq" id="XP_014180355.1">
    <property type="nucleotide sequence ID" value="XM_014324880.1"/>
</dbReference>
<protein>
    <submittedName>
        <fullName evidence="2">Uncharacterized protein</fullName>
    </submittedName>
</protein>
<evidence type="ECO:0000313" key="2">
    <source>
        <dbReference type="EMBL" id="EJT49041.1"/>
    </source>
</evidence>
<dbReference type="EMBL" id="ALBS01000180">
    <property type="protein sequence ID" value="EJT49041.1"/>
    <property type="molecule type" value="Genomic_DNA"/>
</dbReference>
<proteinExistence type="predicted"/>
<evidence type="ECO:0000256" key="1">
    <source>
        <dbReference type="SAM" id="MobiDB-lite"/>
    </source>
</evidence>
<evidence type="ECO:0000313" key="3">
    <source>
        <dbReference type="Proteomes" id="UP000002748"/>
    </source>
</evidence>
<reference evidence="2 3" key="1">
    <citation type="journal article" date="2012" name="Eukaryot. Cell">
        <title>Draft genome sequence of CBS 2479, the standard type strain of Trichosporon asahii.</title>
        <authorList>
            <person name="Yang R.Y."/>
            <person name="Li H.T."/>
            <person name="Zhu H."/>
            <person name="Zhou G.P."/>
            <person name="Wang M."/>
            <person name="Wang L."/>
        </authorList>
    </citation>
    <scope>NUCLEOTIDE SEQUENCE [LARGE SCALE GENOMIC DNA]</scope>
    <source>
        <strain evidence="3">ATCC 90039 / CBS 2479 / JCM 2466 / KCTC 7840 / NCYC 2677 / UAMH 7654</strain>
    </source>
</reference>